<dbReference type="Proteomes" id="UP001172101">
    <property type="component" value="Unassembled WGS sequence"/>
</dbReference>
<proteinExistence type="predicted"/>
<name>A0AA40AL33_9PEZI</name>
<dbReference type="GeneID" id="85325286"/>
<sequence length="83" mass="10232">MCTTFADYWECGHFRRNRLVLCSRRFCYLGDERGKTYVGTCGRSACEAAKYYDHEDDCEDDDNRRNGRYYYYYVRRRRARRYS</sequence>
<reference evidence="1" key="1">
    <citation type="submission" date="2023-06" db="EMBL/GenBank/DDBJ databases">
        <title>Genome-scale phylogeny and comparative genomics of the fungal order Sordariales.</title>
        <authorList>
            <consortium name="Lawrence Berkeley National Laboratory"/>
            <person name="Hensen N."/>
            <person name="Bonometti L."/>
            <person name="Westerberg I."/>
            <person name="Brannstrom I.O."/>
            <person name="Guillou S."/>
            <person name="Cros-Aarteil S."/>
            <person name="Calhoun S."/>
            <person name="Haridas S."/>
            <person name="Kuo A."/>
            <person name="Mondo S."/>
            <person name="Pangilinan J."/>
            <person name="Riley R."/>
            <person name="LaButti K."/>
            <person name="Andreopoulos B."/>
            <person name="Lipzen A."/>
            <person name="Chen C."/>
            <person name="Yanf M."/>
            <person name="Daum C."/>
            <person name="Ng V."/>
            <person name="Clum A."/>
            <person name="Steindorff A."/>
            <person name="Ohm R."/>
            <person name="Martin F."/>
            <person name="Silar P."/>
            <person name="Natvig D."/>
            <person name="Lalanne C."/>
            <person name="Gautier V."/>
            <person name="Ament-velasquez S.L."/>
            <person name="Kruys A."/>
            <person name="Hutchinson M.I."/>
            <person name="Powell A.J."/>
            <person name="Barry K."/>
            <person name="Miller A.N."/>
            <person name="Grigoriev I.V."/>
            <person name="Debuchy R."/>
            <person name="Gladieux P."/>
            <person name="Thoren M.H."/>
            <person name="Johannesson H."/>
        </authorList>
    </citation>
    <scope>NUCLEOTIDE SEQUENCE</scope>
    <source>
        <strain evidence="1">SMH2392-1A</strain>
    </source>
</reference>
<comment type="caution">
    <text evidence="1">The sequence shown here is derived from an EMBL/GenBank/DDBJ whole genome shotgun (WGS) entry which is preliminary data.</text>
</comment>
<evidence type="ECO:0000313" key="2">
    <source>
        <dbReference type="Proteomes" id="UP001172101"/>
    </source>
</evidence>
<dbReference type="EMBL" id="JAUIRO010000004">
    <property type="protein sequence ID" value="KAK0717851.1"/>
    <property type="molecule type" value="Genomic_DNA"/>
</dbReference>
<dbReference type="RefSeq" id="XP_060296644.1">
    <property type="nucleotide sequence ID" value="XM_060442016.1"/>
</dbReference>
<accession>A0AA40AL33</accession>
<dbReference type="AlphaFoldDB" id="A0AA40AL33"/>
<gene>
    <name evidence="1" type="ORF">B0T26DRAFT_710996</name>
</gene>
<organism evidence="1 2">
    <name type="scientific">Lasiosphaeria miniovina</name>
    <dbReference type="NCBI Taxonomy" id="1954250"/>
    <lineage>
        <taxon>Eukaryota</taxon>
        <taxon>Fungi</taxon>
        <taxon>Dikarya</taxon>
        <taxon>Ascomycota</taxon>
        <taxon>Pezizomycotina</taxon>
        <taxon>Sordariomycetes</taxon>
        <taxon>Sordariomycetidae</taxon>
        <taxon>Sordariales</taxon>
        <taxon>Lasiosphaeriaceae</taxon>
        <taxon>Lasiosphaeria</taxon>
    </lineage>
</organism>
<keyword evidence="2" id="KW-1185">Reference proteome</keyword>
<protein>
    <submittedName>
        <fullName evidence="1">Uncharacterized protein</fullName>
    </submittedName>
</protein>
<evidence type="ECO:0000313" key="1">
    <source>
        <dbReference type="EMBL" id="KAK0717851.1"/>
    </source>
</evidence>